<dbReference type="EMBL" id="JACXJA010000001">
    <property type="protein sequence ID" value="MBD2860613.1"/>
    <property type="molecule type" value="Genomic_DNA"/>
</dbReference>
<dbReference type="InterPro" id="IPR036526">
    <property type="entry name" value="C-N_Hydrolase_sf"/>
</dbReference>
<dbReference type="PROSITE" id="PS50263">
    <property type="entry name" value="CN_HYDROLASE"/>
    <property type="match status" value="1"/>
</dbReference>
<organism evidence="3 4">
    <name type="scientific">Paenibacillus oceani</name>
    <dbReference type="NCBI Taxonomy" id="2772510"/>
    <lineage>
        <taxon>Bacteria</taxon>
        <taxon>Bacillati</taxon>
        <taxon>Bacillota</taxon>
        <taxon>Bacilli</taxon>
        <taxon>Bacillales</taxon>
        <taxon>Paenibacillaceae</taxon>
        <taxon>Paenibacillus</taxon>
    </lineage>
</organism>
<evidence type="ECO:0000313" key="4">
    <source>
        <dbReference type="Proteomes" id="UP000639396"/>
    </source>
</evidence>
<accession>A0A927GXX5</accession>
<dbReference type="SUPFAM" id="SSF56317">
    <property type="entry name" value="Carbon-nitrogen hydrolase"/>
    <property type="match status" value="1"/>
</dbReference>
<dbReference type="Gene3D" id="3.60.110.10">
    <property type="entry name" value="Carbon-nitrogen hydrolase"/>
    <property type="match status" value="1"/>
</dbReference>
<dbReference type="AlphaFoldDB" id="A0A927GXX5"/>
<dbReference type="InterPro" id="IPR003010">
    <property type="entry name" value="C-N_Hydrolase"/>
</dbReference>
<comment type="caution">
    <text evidence="3">The sequence shown here is derived from an EMBL/GenBank/DDBJ whole genome shotgun (WGS) entry which is preliminary data.</text>
</comment>
<dbReference type="RefSeq" id="WP_190923875.1">
    <property type="nucleotide sequence ID" value="NZ_JACXJA010000001.1"/>
</dbReference>
<gene>
    <name evidence="3" type="ORF">IDH45_01250</name>
</gene>
<dbReference type="PANTHER" id="PTHR43674:SF2">
    <property type="entry name" value="BETA-UREIDOPROPIONASE"/>
    <property type="match status" value="1"/>
</dbReference>
<dbReference type="GO" id="GO:0016811">
    <property type="term" value="F:hydrolase activity, acting on carbon-nitrogen (but not peptide) bonds, in linear amides"/>
    <property type="evidence" value="ECO:0007669"/>
    <property type="project" value="TreeGrafter"/>
</dbReference>
<feature type="domain" description="CN hydrolase" evidence="2">
    <location>
        <begin position="5"/>
        <end position="254"/>
    </location>
</feature>
<dbReference type="Proteomes" id="UP000639396">
    <property type="component" value="Unassembled WGS sequence"/>
</dbReference>
<dbReference type="InterPro" id="IPR050345">
    <property type="entry name" value="Aliph_Amidase/BUP"/>
</dbReference>
<evidence type="ECO:0000313" key="3">
    <source>
        <dbReference type="EMBL" id="MBD2860613.1"/>
    </source>
</evidence>
<sequence length="297" mass="33068">MSRNVRISTIQPKLTVYRDQLIEAGRRENIERMLGLLHQAGERGSDIVLLPETFTHAGIPLDAGKLERHAETLDNAMFGELSAVCARYGMHVVASVYLNDRGAVYNSCVFLDRGGLVAGVYHKVHPTYPEMAYGVQSGTEFRVFTLDIGTVGAIICHDNSFVESARCTALMGAEILFWPHFQSGWGEVMWEVQLKSRAIDNGCLFVSSSYSDKSERNHWAPGRFVGRSNIVGDDGIILADAGREESIATADVDLDDKRRAHSFCYNDVVDYQKALFDNRKPEAYGRIVMRREEGSAP</sequence>
<dbReference type="CDD" id="cd07197">
    <property type="entry name" value="nitrilase"/>
    <property type="match status" value="1"/>
</dbReference>
<protein>
    <submittedName>
        <fullName evidence="3">Carbon-nitrogen hydrolase family protein</fullName>
    </submittedName>
</protein>
<dbReference type="Pfam" id="PF00795">
    <property type="entry name" value="CN_hydrolase"/>
    <property type="match status" value="1"/>
</dbReference>
<dbReference type="PANTHER" id="PTHR43674">
    <property type="entry name" value="NITRILASE C965.09-RELATED"/>
    <property type="match status" value="1"/>
</dbReference>
<keyword evidence="1 3" id="KW-0378">Hydrolase</keyword>
<evidence type="ECO:0000259" key="2">
    <source>
        <dbReference type="PROSITE" id="PS50263"/>
    </source>
</evidence>
<keyword evidence="4" id="KW-1185">Reference proteome</keyword>
<reference evidence="3" key="1">
    <citation type="submission" date="2020-09" db="EMBL/GenBank/DDBJ databases">
        <title>A novel bacterium of genus Paenibacillus, isolated from South China Sea.</title>
        <authorList>
            <person name="Huang H."/>
            <person name="Mo K."/>
            <person name="Hu Y."/>
        </authorList>
    </citation>
    <scope>NUCLEOTIDE SEQUENCE</scope>
    <source>
        <strain evidence="3">IB182363</strain>
    </source>
</reference>
<proteinExistence type="predicted"/>
<evidence type="ECO:0000256" key="1">
    <source>
        <dbReference type="ARBA" id="ARBA00022801"/>
    </source>
</evidence>
<name>A0A927GXX5_9BACL</name>